<evidence type="ECO:0000256" key="1">
    <source>
        <dbReference type="ARBA" id="ARBA00004141"/>
    </source>
</evidence>
<evidence type="ECO:0000313" key="12">
    <source>
        <dbReference type="Proteomes" id="UP000289340"/>
    </source>
</evidence>
<evidence type="ECO:0000256" key="2">
    <source>
        <dbReference type="ARBA" id="ARBA00004413"/>
    </source>
</evidence>
<dbReference type="InterPro" id="IPR026961">
    <property type="entry name" value="PGG_dom"/>
</dbReference>
<organism evidence="11 12">
    <name type="scientific">Glycine soja</name>
    <name type="common">Wild soybean</name>
    <dbReference type="NCBI Taxonomy" id="3848"/>
    <lineage>
        <taxon>Eukaryota</taxon>
        <taxon>Viridiplantae</taxon>
        <taxon>Streptophyta</taxon>
        <taxon>Embryophyta</taxon>
        <taxon>Tracheophyta</taxon>
        <taxon>Spermatophyta</taxon>
        <taxon>Magnoliopsida</taxon>
        <taxon>eudicotyledons</taxon>
        <taxon>Gunneridae</taxon>
        <taxon>Pentapetalae</taxon>
        <taxon>rosids</taxon>
        <taxon>fabids</taxon>
        <taxon>Fabales</taxon>
        <taxon>Fabaceae</taxon>
        <taxon>Papilionoideae</taxon>
        <taxon>50 kb inversion clade</taxon>
        <taxon>NPAAA clade</taxon>
        <taxon>indigoferoid/millettioid clade</taxon>
        <taxon>Phaseoleae</taxon>
        <taxon>Glycine</taxon>
        <taxon>Glycine subgen. Soja</taxon>
    </lineage>
</organism>
<dbReference type="InterPro" id="IPR002110">
    <property type="entry name" value="Ankyrin_rpt"/>
</dbReference>
<dbReference type="Pfam" id="PF13962">
    <property type="entry name" value="PGG"/>
    <property type="match status" value="1"/>
</dbReference>
<evidence type="ECO:0000256" key="8">
    <source>
        <dbReference type="PROSITE-ProRule" id="PRU00023"/>
    </source>
</evidence>
<reference evidence="11 12" key="1">
    <citation type="submission" date="2018-09" db="EMBL/GenBank/DDBJ databases">
        <title>A high-quality reference genome of wild soybean provides a powerful tool to mine soybean genomes.</title>
        <authorList>
            <person name="Xie M."/>
            <person name="Chung C.Y.L."/>
            <person name="Li M.-W."/>
            <person name="Wong F.-L."/>
            <person name="Chan T.-F."/>
            <person name="Lam H.-M."/>
        </authorList>
    </citation>
    <scope>NUCLEOTIDE SEQUENCE [LARGE SCALE GENOMIC DNA]</scope>
    <source>
        <strain evidence="12">cv. W05</strain>
        <tissue evidence="11">Hypocotyl of etiolated seedlings</tissue>
    </source>
</reference>
<dbReference type="PROSITE" id="PS50088">
    <property type="entry name" value="ANK_REPEAT"/>
    <property type="match status" value="5"/>
</dbReference>
<accession>A0A445HP40</accession>
<evidence type="ECO:0000313" key="11">
    <source>
        <dbReference type="EMBL" id="RZB75342.1"/>
    </source>
</evidence>
<evidence type="ECO:0000256" key="3">
    <source>
        <dbReference type="ARBA" id="ARBA00022692"/>
    </source>
</evidence>
<evidence type="ECO:0000256" key="5">
    <source>
        <dbReference type="ARBA" id="ARBA00022989"/>
    </source>
</evidence>
<keyword evidence="5 9" id="KW-1133">Transmembrane helix</keyword>
<feature type="repeat" description="ANK" evidence="8">
    <location>
        <begin position="130"/>
        <end position="162"/>
    </location>
</feature>
<evidence type="ECO:0000256" key="7">
    <source>
        <dbReference type="ARBA" id="ARBA00023136"/>
    </source>
</evidence>
<keyword evidence="4" id="KW-0677">Repeat</keyword>
<feature type="repeat" description="ANK" evidence="8">
    <location>
        <begin position="176"/>
        <end position="203"/>
    </location>
</feature>
<feature type="repeat" description="ANK" evidence="8">
    <location>
        <begin position="346"/>
        <end position="369"/>
    </location>
</feature>
<dbReference type="PANTHER" id="PTHR24186">
    <property type="entry name" value="PROTEIN PHOSPHATASE 1 REGULATORY SUBUNIT"/>
    <property type="match status" value="1"/>
</dbReference>
<dbReference type="InterPro" id="IPR036770">
    <property type="entry name" value="Ankyrin_rpt-contain_sf"/>
</dbReference>
<dbReference type="FunFam" id="1.25.40.20:FF:000906">
    <property type="entry name" value="Uncharacterized protein"/>
    <property type="match status" value="1"/>
</dbReference>
<evidence type="ECO:0000256" key="4">
    <source>
        <dbReference type="ARBA" id="ARBA00022737"/>
    </source>
</evidence>
<dbReference type="SUPFAM" id="SSF48403">
    <property type="entry name" value="Ankyrin repeat"/>
    <property type="match status" value="2"/>
</dbReference>
<evidence type="ECO:0000256" key="9">
    <source>
        <dbReference type="SAM" id="Phobius"/>
    </source>
</evidence>
<keyword evidence="6 8" id="KW-0040">ANK repeat</keyword>
<comment type="caution">
    <text evidence="11">The sequence shown here is derived from an EMBL/GenBank/DDBJ whole genome shotgun (WGS) entry which is preliminary data.</text>
</comment>
<protein>
    <submittedName>
        <fullName evidence="11">Protein ACCELERATED CELL DEATH 6</fullName>
    </submittedName>
</protein>
<feature type="transmembrane region" description="Helical" evidence="9">
    <location>
        <begin position="590"/>
        <end position="613"/>
    </location>
</feature>
<evidence type="ECO:0000256" key="6">
    <source>
        <dbReference type="ARBA" id="ARBA00023043"/>
    </source>
</evidence>
<feature type="repeat" description="ANK" evidence="8">
    <location>
        <begin position="311"/>
        <end position="334"/>
    </location>
</feature>
<name>A0A445HP40_GLYSO</name>
<proteinExistence type="predicted"/>
<dbReference type="Gramene" id="XM_028337113.1">
    <property type="protein sequence ID" value="XP_028192914.1"/>
    <property type="gene ID" value="LOC114378515"/>
</dbReference>
<dbReference type="PANTHER" id="PTHR24186:SF46">
    <property type="entry name" value="PROTEIN ACCELERATED CELL DEATH 6-LIKE"/>
    <property type="match status" value="1"/>
</dbReference>
<dbReference type="AlphaFoldDB" id="A0A445HP40"/>
<dbReference type="Proteomes" id="UP000289340">
    <property type="component" value="Chromosome 12"/>
</dbReference>
<dbReference type="PROSITE" id="PS50297">
    <property type="entry name" value="ANK_REP_REGION"/>
    <property type="match status" value="4"/>
</dbReference>
<feature type="transmembrane region" description="Helical" evidence="9">
    <location>
        <begin position="521"/>
        <end position="547"/>
    </location>
</feature>
<dbReference type="EMBL" id="QZWG01000012">
    <property type="protein sequence ID" value="RZB75342.1"/>
    <property type="molecule type" value="Genomic_DNA"/>
</dbReference>
<dbReference type="Pfam" id="PF12796">
    <property type="entry name" value="Ank_2"/>
    <property type="match status" value="4"/>
</dbReference>
<keyword evidence="3 9" id="KW-0812">Transmembrane</keyword>
<feature type="domain" description="PGG" evidence="10">
    <location>
        <begin position="470"/>
        <end position="581"/>
    </location>
</feature>
<feature type="transmembrane region" description="Helical" evidence="9">
    <location>
        <begin position="559"/>
        <end position="584"/>
    </location>
</feature>
<keyword evidence="12" id="KW-1185">Reference proteome</keyword>
<feature type="repeat" description="ANK" evidence="8">
    <location>
        <begin position="279"/>
        <end position="311"/>
    </location>
</feature>
<dbReference type="GO" id="GO:0005886">
    <property type="term" value="C:plasma membrane"/>
    <property type="evidence" value="ECO:0007669"/>
    <property type="project" value="UniProtKB-SubCell"/>
</dbReference>
<feature type="transmembrane region" description="Helical" evidence="9">
    <location>
        <begin position="474"/>
        <end position="501"/>
    </location>
</feature>
<dbReference type="Gene3D" id="1.25.40.20">
    <property type="entry name" value="Ankyrin repeat-containing domain"/>
    <property type="match status" value="1"/>
</dbReference>
<comment type="subcellular location">
    <subcellularLocation>
        <location evidence="2">Cell membrane</location>
        <topology evidence="2">Peripheral membrane protein</topology>
        <orientation evidence="2">Cytoplasmic side</orientation>
    </subcellularLocation>
    <subcellularLocation>
        <location evidence="1">Membrane</location>
        <topology evidence="1">Multi-pass membrane protein</topology>
    </subcellularLocation>
</comment>
<evidence type="ECO:0000259" key="10">
    <source>
        <dbReference type="Pfam" id="PF13962"/>
    </source>
</evidence>
<sequence length="657" mass="73807">MDLDHLKIPIDDDPSWKERCNKRMEELKNTQFSSQDAASQQELLHKELVGEKIVLIPELYKAVEEGNVNKFLDVLEQECKQRKLNLSVIFEQVTETGDSLLHVAADKGKEKIVELICCHFPELLIRRNVRGGTPLHVAVRSKNSTMVNLILSQYASMKSTHDVMKDKEITREKDELGDTPLHEAVNNGDLSVLQVILHRDKDMVHELNKSRRSPLFLAAASGNVAIVNLLLDIPFSADQKLPLCFGNSPLHAAILKRNPELIKTILKKRPELLYLRAEDGSTSLHYAAYIGYVEGFRTLLKNSFSLEGNKKGHLPIHLACKRGHLEVVKEFLQNEWPINPRVLNKKGQNILHVAAKNGRSNVVQYLLKNPKIDQFTINQKDNDGNTPLHLASINLFPKVMYFITRENRTNVNLSNSSGLTARDIVCLELKNQMTIRKFLANRVLKEAGVPVKVNNMLRSQHQQVSKTNSSLKDLINTFLVVATLMVTVTFAAAFTVPGGVYSSDDTNPKNRGMAVLAHKRFFWVFTTFNMTAMYSSVLACGLMLMALIFDHKLATRTTILAMSCLILAFVTVPVAFMAAVRLVVANNSALSLLITVIGATYTFLIVSLLFGFFPVGNRLFLFRQVGRLVLRILIALIDYDDKPVDSSSQKVNKDKNE</sequence>
<dbReference type="SMART" id="SM00248">
    <property type="entry name" value="ANK"/>
    <property type="match status" value="9"/>
</dbReference>
<gene>
    <name evidence="11" type="ORF">D0Y65_033990</name>
</gene>
<keyword evidence="7 9" id="KW-0472">Membrane</keyword>